<dbReference type="RefSeq" id="WP_344245015.1">
    <property type="nucleotide sequence ID" value="NZ_BAAAHH010000035.1"/>
</dbReference>
<dbReference type="SUPFAM" id="SSF53955">
    <property type="entry name" value="Lysozyme-like"/>
    <property type="match status" value="1"/>
</dbReference>
<dbReference type="Pfam" id="PF13406">
    <property type="entry name" value="SLT_2"/>
    <property type="match status" value="1"/>
</dbReference>
<dbReference type="InterPro" id="IPR031304">
    <property type="entry name" value="SLT_2"/>
</dbReference>
<dbReference type="PANTHER" id="PTHR30163:SF8">
    <property type="entry name" value="LYTIC MUREIN TRANSGLYCOSYLASE"/>
    <property type="match status" value="1"/>
</dbReference>
<dbReference type="InterPro" id="IPR023346">
    <property type="entry name" value="Lysozyme-like_dom_sf"/>
</dbReference>
<proteinExistence type="predicted"/>
<evidence type="ECO:0000259" key="1">
    <source>
        <dbReference type="Pfam" id="PF13406"/>
    </source>
</evidence>
<dbReference type="InterPro" id="IPR043426">
    <property type="entry name" value="MltB-like"/>
</dbReference>
<keyword evidence="3" id="KW-1185">Reference proteome</keyword>
<dbReference type="PANTHER" id="PTHR30163">
    <property type="entry name" value="MEMBRANE-BOUND LYTIC MUREIN TRANSGLYCOSYLASE B"/>
    <property type="match status" value="1"/>
</dbReference>
<organism evidence="2 3">
    <name type="scientific">Actinocorallia libanotica</name>
    <dbReference type="NCBI Taxonomy" id="46162"/>
    <lineage>
        <taxon>Bacteria</taxon>
        <taxon>Bacillati</taxon>
        <taxon>Actinomycetota</taxon>
        <taxon>Actinomycetes</taxon>
        <taxon>Streptosporangiales</taxon>
        <taxon>Thermomonosporaceae</taxon>
        <taxon>Actinocorallia</taxon>
    </lineage>
</organism>
<dbReference type="CDD" id="cd13399">
    <property type="entry name" value="Slt35-like"/>
    <property type="match status" value="1"/>
</dbReference>
<reference evidence="2 3" key="1">
    <citation type="journal article" date="2019" name="Int. J. Syst. Evol. Microbiol.">
        <title>The Global Catalogue of Microorganisms (GCM) 10K type strain sequencing project: providing services to taxonomists for standard genome sequencing and annotation.</title>
        <authorList>
            <consortium name="The Broad Institute Genomics Platform"/>
            <consortium name="The Broad Institute Genome Sequencing Center for Infectious Disease"/>
            <person name="Wu L."/>
            <person name="Ma J."/>
        </authorList>
    </citation>
    <scope>NUCLEOTIDE SEQUENCE [LARGE SCALE GENOMIC DNA]</scope>
    <source>
        <strain evidence="2 3">JCM 10696</strain>
    </source>
</reference>
<dbReference type="Proteomes" id="UP001500665">
    <property type="component" value="Unassembled WGS sequence"/>
</dbReference>
<protein>
    <recommendedName>
        <fullName evidence="1">Transglycosylase SLT domain-containing protein</fullName>
    </recommendedName>
</protein>
<name>A0ABN1RV21_9ACTN</name>
<accession>A0ABN1RV21</accession>
<feature type="domain" description="Transglycosylase SLT" evidence="1">
    <location>
        <begin position="273"/>
        <end position="327"/>
    </location>
</feature>
<dbReference type="EMBL" id="BAAAHH010000035">
    <property type="protein sequence ID" value="GAA0964706.1"/>
    <property type="molecule type" value="Genomic_DNA"/>
</dbReference>
<dbReference type="Gene3D" id="1.10.530.10">
    <property type="match status" value="1"/>
</dbReference>
<comment type="caution">
    <text evidence="2">The sequence shown here is derived from an EMBL/GenBank/DDBJ whole genome shotgun (WGS) entry which is preliminary data.</text>
</comment>
<sequence>MRRNRLLTVLSVVLVLALTVGAGWLAARLGEEDGRTEAQAPGSRITADMVVAEQVAPLERVVPPHVLAVVATGVDDAQVERVRRIRRVRDVIVVDGGAVTLEGRRVNVFAVDPSRFRSWTSPETARNQDLWAALAADRFVAAGRTARELRLELGRPYQIVARSAPDVVLGGTAPLGIPQVDLLVGERTGAALGLVSSVALMVNAPGASSADIAKKVRSVLGRKAAVVDLSAAGSQTGSSYLDLYKKAAVTCPGLSWTVLAAIGQVESDHGTNVGPSSAGALGPMQFMPATWKSYGVDGDRDGKADIMNPYDAIPSAARYLCAAGAQRDLYKAVYAYNHADWYVRKVLSLADAYARRFS</sequence>
<gene>
    <name evidence="2" type="ORF">GCM10009550_63190</name>
</gene>
<evidence type="ECO:0000313" key="2">
    <source>
        <dbReference type="EMBL" id="GAA0964706.1"/>
    </source>
</evidence>
<evidence type="ECO:0000313" key="3">
    <source>
        <dbReference type="Proteomes" id="UP001500665"/>
    </source>
</evidence>